<reference evidence="7" key="1">
    <citation type="submission" date="2018-06" db="EMBL/GenBank/DDBJ databases">
        <authorList>
            <person name="Zhirakovskaya E."/>
        </authorList>
    </citation>
    <scope>NUCLEOTIDE SEQUENCE</scope>
</reference>
<evidence type="ECO:0000256" key="4">
    <source>
        <dbReference type="ARBA" id="ARBA00023136"/>
    </source>
</evidence>
<evidence type="ECO:0000256" key="2">
    <source>
        <dbReference type="ARBA" id="ARBA00022692"/>
    </source>
</evidence>
<evidence type="ECO:0000259" key="6">
    <source>
        <dbReference type="Pfam" id="PF05154"/>
    </source>
</evidence>
<evidence type="ECO:0000256" key="1">
    <source>
        <dbReference type="ARBA" id="ARBA00004141"/>
    </source>
</evidence>
<evidence type="ECO:0000256" key="3">
    <source>
        <dbReference type="ARBA" id="ARBA00022989"/>
    </source>
</evidence>
<dbReference type="AlphaFoldDB" id="A0A3B0RJN0"/>
<gene>
    <name evidence="7" type="ORF">MNBD_ALPHA08-1812</name>
</gene>
<feature type="transmembrane region" description="Helical" evidence="5">
    <location>
        <begin position="142"/>
        <end position="166"/>
    </location>
</feature>
<organism evidence="7">
    <name type="scientific">hydrothermal vent metagenome</name>
    <dbReference type="NCBI Taxonomy" id="652676"/>
    <lineage>
        <taxon>unclassified sequences</taxon>
        <taxon>metagenomes</taxon>
        <taxon>ecological metagenomes</taxon>
    </lineage>
</organism>
<dbReference type="GO" id="GO:0016020">
    <property type="term" value="C:membrane"/>
    <property type="evidence" value="ECO:0007669"/>
    <property type="project" value="UniProtKB-SubCell"/>
</dbReference>
<proteinExistence type="predicted"/>
<feature type="transmembrane region" description="Helical" evidence="5">
    <location>
        <begin position="81"/>
        <end position="101"/>
    </location>
</feature>
<keyword evidence="2 5" id="KW-0812">Transmembrane</keyword>
<evidence type="ECO:0000313" key="7">
    <source>
        <dbReference type="EMBL" id="VAV93654.1"/>
    </source>
</evidence>
<name>A0A3B0RJN0_9ZZZZ</name>
<sequence>MLYEKIAAIQQGNRIMATQVMFGKNGASAPVQAQQATVPVRPVPAPNVSQEEKNPYAGMDNLNEVDFGRTFAMPYAQDKSMLVVFILWLVGAGGGSHRFYLGDKGIGVAMAALGVFNIVLWATGGFTAYLSYKAGNGMLSGGLISAIVVAVLHVSWVFFDFFYILVRKFTSK</sequence>
<evidence type="ECO:0000256" key="5">
    <source>
        <dbReference type="SAM" id="Phobius"/>
    </source>
</evidence>
<keyword evidence="3 5" id="KW-1133">Transmembrane helix</keyword>
<accession>A0A3B0RJN0</accession>
<comment type="subcellular location">
    <subcellularLocation>
        <location evidence="1">Membrane</location>
        <topology evidence="1">Multi-pass membrane protein</topology>
    </subcellularLocation>
</comment>
<keyword evidence="4 5" id="KW-0472">Membrane</keyword>
<dbReference type="InterPro" id="IPR007829">
    <property type="entry name" value="TM2"/>
</dbReference>
<dbReference type="Pfam" id="PF05154">
    <property type="entry name" value="TM2"/>
    <property type="match status" value="1"/>
</dbReference>
<protein>
    <recommendedName>
        <fullName evidence="6">TM2 domain-containing protein</fullName>
    </recommendedName>
</protein>
<dbReference type="EMBL" id="UOEC01000111">
    <property type="protein sequence ID" value="VAV93654.1"/>
    <property type="molecule type" value="Genomic_DNA"/>
</dbReference>
<feature type="transmembrane region" description="Helical" evidence="5">
    <location>
        <begin position="108"/>
        <end position="130"/>
    </location>
</feature>
<feature type="domain" description="TM2" evidence="6">
    <location>
        <begin position="77"/>
        <end position="120"/>
    </location>
</feature>